<dbReference type="InterPro" id="IPR022194">
    <property type="entry name" value="DUF3719"/>
</dbReference>
<evidence type="ECO:0000313" key="5">
    <source>
        <dbReference type="WBParaSite" id="SBAD_0000418501-mRNA-1"/>
    </source>
</evidence>
<dbReference type="AlphaFoldDB" id="A0A183IK63"/>
<reference evidence="5" key="1">
    <citation type="submission" date="2016-06" db="UniProtKB">
        <authorList>
            <consortium name="WormBaseParasite"/>
        </authorList>
    </citation>
    <scope>IDENTIFICATION</scope>
</reference>
<proteinExistence type="predicted"/>
<gene>
    <name evidence="3" type="ORF">SBAD_LOCUS4009</name>
</gene>
<dbReference type="Pfam" id="PF12516">
    <property type="entry name" value="DUF3719"/>
    <property type="match status" value="1"/>
</dbReference>
<evidence type="ECO:0000313" key="4">
    <source>
        <dbReference type="Proteomes" id="UP000270296"/>
    </source>
</evidence>
<sequence length="71" mass="8321">MKRAKIAEILEEIDAMLYEGLKPRHPATEKECKEWIRQFIFLRIVGHGIPMTREEKSANGAKKSKLKNKKR</sequence>
<dbReference type="WBParaSite" id="SBAD_0000418501-mRNA-1">
    <property type="protein sequence ID" value="SBAD_0000418501-mRNA-1"/>
    <property type="gene ID" value="SBAD_0000418501"/>
</dbReference>
<evidence type="ECO:0000256" key="1">
    <source>
        <dbReference type="SAM" id="MobiDB-lite"/>
    </source>
</evidence>
<dbReference type="EMBL" id="UZAM01008068">
    <property type="protein sequence ID" value="VDP03069.1"/>
    <property type="molecule type" value="Genomic_DNA"/>
</dbReference>
<feature type="domain" description="DUF3719" evidence="2">
    <location>
        <begin position="16"/>
        <end position="51"/>
    </location>
</feature>
<name>A0A183IK63_9BILA</name>
<protein>
    <submittedName>
        <fullName evidence="5">DUF3719 domain-containing protein</fullName>
    </submittedName>
</protein>
<feature type="region of interest" description="Disordered" evidence="1">
    <location>
        <begin position="52"/>
        <end position="71"/>
    </location>
</feature>
<reference evidence="3 4" key="2">
    <citation type="submission" date="2018-11" db="EMBL/GenBank/DDBJ databases">
        <authorList>
            <consortium name="Pathogen Informatics"/>
        </authorList>
    </citation>
    <scope>NUCLEOTIDE SEQUENCE [LARGE SCALE GENOMIC DNA]</scope>
</reference>
<accession>A0A183IK63</accession>
<organism evidence="5">
    <name type="scientific">Soboliphyme baturini</name>
    <dbReference type="NCBI Taxonomy" id="241478"/>
    <lineage>
        <taxon>Eukaryota</taxon>
        <taxon>Metazoa</taxon>
        <taxon>Ecdysozoa</taxon>
        <taxon>Nematoda</taxon>
        <taxon>Enoplea</taxon>
        <taxon>Dorylaimia</taxon>
        <taxon>Dioctophymatida</taxon>
        <taxon>Dioctophymatoidea</taxon>
        <taxon>Soboliphymatidae</taxon>
        <taxon>Soboliphyme</taxon>
    </lineage>
</organism>
<dbReference type="Proteomes" id="UP000270296">
    <property type="component" value="Unassembled WGS sequence"/>
</dbReference>
<keyword evidence="4" id="KW-1185">Reference proteome</keyword>
<evidence type="ECO:0000259" key="2">
    <source>
        <dbReference type="Pfam" id="PF12516"/>
    </source>
</evidence>
<evidence type="ECO:0000313" key="3">
    <source>
        <dbReference type="EMBL" id="VDP03069.1"/>
    </source>
</evidence>
<feature type="compositionally biased region" description="Basic residues" evidence="1">
    <location>
        <begin position="62"/>
        <end position="71"/>
    </location>
</feature>